<sequence length="183" mass="21109">MKGLSPFYLELYYILTAIIVFGIVDYFRLRWIPYILIFGVIAIGLVIFMLQITKKFLLNVDKGKLLKRTVGNSGDWGDVVVGLAVVVFFEFILYVMHYPYNGIINLGILAMGLLIGYTNTYDLEIYEKGIVVNGIAYYQWDEIKTKYGNKTILKIKNIPKKIVIGDLEEYKLKDKNKIDDSKR</sequence>
<organism evidence="2 3">
    <name type="scientific">Methanotorris formicicus Mc-S-70</name>
    <dbReference type="NCBI Taxonomy" id="647171"/>
    <lineage>
        <taxon>Archaea</taxon>
        <taxon>Methanobacteriati</taxon>
        <taxon>Methanobacteriota</taxon>
        <taxon>Methanomada group</taxon>
        <taxon>Methanococci</taxon>
        <taxon>Methanococcales</taxon>
        <taxon>Methanocaldococcaceae</taxon>
        <taxon>Methanotorris</taxon>
    </lineage>
</organism>
<evidence type="ECO:0000313" key="3">
    <source>
        <dbReference type="Proteomes" id="UP000003706"/>
    </source>
</evidence>
<dbReference type="STRING" id="647171.MetfoDRAFT_1696"/>
<keyword evidence="3" id="KW-1185">Reference proteome</keyword>
<dbReference type="OrthoDB" id="66106at2157"/>
<dbReference type="Proteomes" id="UP000003706">
    <property type="component" value="Unassembled WGS sequence"/>
</dbReference>
<keyword evidence="1" id="KW-1133">Transmembrane helix</keyword>
<evidence type="ECO:0008006" key="4">
    <source>
        <dbReference type="Google" id="ProtNLM"/>
    </source>
</evidence>
<accession>H1L0X2</accession>
<proteinExistence type="predicted"/>
<evidence type="ECO:0000256" key="1">
    <source>
        <dbReference type="SAM" id="Phobius"/>
    </source>
</evidence>
<protein>
    <recommendedName>
        <fullName evidence="4">DUF5673 domain-containing protein</fullName>
    </recommendedName>
</protein>
<feature type="transmembrane region" description="Helical" evidence="1">
    <location>
        <begin position="33"/>
        <end position="53"/>
    </location>
</feature>
<dbReference type="AlphaFoldDB" id="H1L0X2"/>
<evidence type="ECO:0000313" key="2">
    <source>
        <dbReference type="EMBL" id="EHP84332.1"/>
    </source>
</evidence>
<reference evidence="2 3" key="1">
    <citation type="submission" date="2011-09" db="EMBL/GenBank/DDBJ databases">
        <title>The draft genome of Methanotorris formicicus Mc-S-70.</title>
        <authorList>
            <consortium name="US DOE Joint Genome Institute (JGI-PGF)"/>
            <person name="Lucas S."/>
            <person name="Han J."/>
            <person name="Lapidus A."/>
            <person name="Cheng J.-F."/>
            <person name="Goodwin L."/>
            <person name="Pitluck S."/>
            <person name="Peters L."/>
            <person name="Land M.L."/>
            <person name="Hauser L."/>
            <person name="Sieprawska-Lupa M."/>
            <person name="Takai K."/>
            <person name="Miyazaki J."/>
            <person name="Whitman W."/>
            <person name="Woyke T.J."/>
        </authorList>
    </citation>
    <scope>NUCLEOTIDE SEQUENCE [LARGE SCALE GENOMIC DNA]</scope>
    <source>
        <strain evidence="2 3">Mc-S-70</strain>
    </source>
</reference>
<keyword evidence="1" id="KW-0472">Membrane</keyword>
<dbReference type="EMBL" id="AGJL01000054">
    <property type="protein sequence ID" value="EHP84332.1"/>
    <property type="molecule type" value="Genomic_DNA"/>
</dbReference>
<name>H1L0X2_9EURY</name>
<keyword evidence="1" id="KW-0812">Transmembrane</keyword>
<gene>
    <name evidence="2" type="ORF">MetfoDRAFT_1696</name>
</gene>
<comment type="caution">
    <text evidence="2">The sequence shown here is derived from an EMBL/GenBank/DDBJ whole genome shotgun (WGS) entry which is preliminary data.</text>
</comment>
<feature type="transmembrane region" description="Helical" evidence="1">
    <location>
        <begin position="102"/>
        <end position="120"/>
    </location>
</feature>
<feature type="transmembrane region" description="Helical" evidence="1">
    <location>
        <begin position="74"/>
        <end position="96"/>
    </location>
</feature>
<dbReference type="RefSeq" id="WP_007045119.1">
    <property type="nucleotide sequence ID" value="NZ_AGJL01000054.1"/>
</dbReference>
<feature type="transmembrane region" description="Helical" evidence="1">
    <location>
        <begin position="7"/>
        <end position="27"/>
    </location>
</feature>